<dbReference type="Proteomes" id="UP000184089">
    <property type="component" value="Unassembled WGS sequence"/>
</dbReference>
<dbReference type="PROSITE" id="PS51257">
    <property type="entry name" value="PROKAR_LIPOPROTEIN"/>
    <property type="match status" value="1"/>
</dbReference>
<dbReference type="EMBL" id="FQVY01000002">
    <property type="protein sequence ID" value="SHG08063.1"/>
    <property type="molecule type" value="Genomic_DNA"/>
</dbReference>
<accession>A0AAQ1MD39</accession>
<evidence type="ECO:0000313" key="5">
    <source>
        <dbReference type="Proteomes" id="UP000474718"/>
    </source>
</evidence>
<organism evidence="3 4">
    <name type="scientific">Bittarella massiliensis</name>
    <name type="common">ex Durand et al. 2017</name>
    <dbReference type="NCBI Taxonomy" id="1720313"/>
    <lineage>
        <taxon>Bacteria</taxon>
        <taxon>Bacillati</taxon>
        <taxon>Bacillota</taxon>
        <taxon>Clostridia</taxon>
        <taxon>Eubacteriales</taxon>
        <taxon>Oscillospiraceae</taxon>
        <taxon>Bittarella (ex Durand et al. 2017)</taxon>
    </lineage>
</organism>
<sequence>MRHTPFTRLLPLLLAALLAFTGCGNDSNGSSSDADLSAIHREVKALYGEEYYPSLAIDNDTLSRKYGLTREKMDEVIAEEAALSEHPDTFIAVKAKKGEADALEEELAAYRDKAAREYPDSPKAQVAQVVRVGDYLFYLALGPEPAEGASPTAALESAREEIAKGVDAVTARLKR</sequence>
<gene>
    <name evidence="2" type="ORF">GT747_03540</name>
    <name evidence="3" type="ORF">SAMN05444424_1395</name>
</gene>
<evidence type="ECO:0000313" key="3">
    <source>
        <dbReference type="EMBL" id="SHG08063.1"/>
    </source>
</evidence>
<comment type="caution">
    <text evidence="3">The sequence shown here is derived from an EMBL/GenBank/DDBJ whole genome shotgun (WGS) entry which is preliminary data.</text>
</comment>
<dbReference type="Proteomes" id="UP000474718">
    <property type="component" value="Unassembled WGS sequence"/>
</dbReference>
<feature type="chain" id="PRO_5042822447" evidence="1">
    <location>
        <begin position="25"/>
        <end position="175"/>
    </location>
</feature>
<feature type="signal peptide" evidence="1">
    <location>
        <begin position="1"/>
        <end position="24"/>
    </location>
</feature>
<keyword evidence="5" id="KW-1185">Reference proteome</keyword>
<protein>
    <submittedName>
        <fullName evidence="2">DUF4358 domain-containing protein</fullName>
    </submittedName>
</protein>
<keyword evidence="1" id="KW-0732">Signal</keyword>
<evidence type="ECO:0000313" key="2">
    <source>
        <dbReference type="EMBL" id="MZL68848.1"/>
    </source>
</evidence>
<dbReference type="AlphaFoldDB" id="A0AAQ1MD39"/>
<dbReference type="RefSeq" id="WP_021660978.1">
    <property type="nucleotide sequence ID" value="NZ_FQVY01000002.1"/>
</dbReference>
<reference evidence="4" key="2">
    <citation type="submission" date="2016-11" db="EMBL/GenBank/DDBJ databases">
        <authorList>
            <person name="Jaros S."/>
            <person name="Januszkiewicz K."/>
            <person name="Wedrychowicz H."/>
        </authorList>
    </citation>
    <scope>NUCLEOTIDE SEQUENCE [LARGE SCALE GENOMIC DNA]</scope>
    <source>
        <strain evidence="4">DSM 4029</strain>
    </source>
</reference>
<dbReference type="EMBL" id="WWVX01000002">
    <property type="protein sequence ID" value="MZL68848.1"/>
    <property type="molecule type" value="Genomic_DNA"/>
</dbReference>
<reference evidence="2 5" key="3">
    <citation type="journal article" date="2019" name="Nat. Med.">
        <title>A library of human gut bacterial isolates paired with longitudinal multiomics data enables mechanistic microbiome research.</title>
        <authorList>
            <person name="Poyet M."/>
            <person name="Groussin M."/>
            <person name="Gibbons S.M."/>
            <person name="Avila-Pacheco J."/>
            <person name="Jiang X."/>
            <person name="Kearney S.M."/>
            <person name="Perrotta A.R."/>
            <person name="Berdy B."/>
            <person name="Zhao S."/>
            <person name="Lieberman T.D."/>
            <person name="Swanson P.K."/>
            <person name="Smith M."/>
            <person name="Roesemann S."/>
            <person name="Alexander J.E."/>
            <person name="Rich S.A."/>
            <person name="Livny J."/>
            <person name="Vlamakis H."/>
            <person name="Clish C."/>
            <person name="Bullock K."/>
            <person name="Deik A."/>
            <person name="Scott J."/>
            <person name="Pierce K.A."/>
            <person name="Xavier R.J."/>
            <person name="Alm E.J."/>
        </authorList>
    </citation>
    <scope>NUCLEOTIDE SEQUENCE [LARGE SCALE GENOMIC DNA]</scope>
    <source>
        <strain evidence="2 5">BIOML-A2</strain>
    </source>
</reference>
<dbReference type="InterPro" id="IPR025648">
    <property type="entry name" value="DUF4358"/>
</dbReference>
<name>A0AAQ1MD39_9FIRM</name>
<evidence type="ECO:0000313" key="4">
    <source>
        <dbReference type="Proteomes" id="UP000184089"/>
    </source>
</evidence>
<dbReference type="Pfam" id="PF14270">
    <property type="entry name" value="DUF4358"/>
    <property type="match status" value="1"/>
</dbReference>
<reference evidence="3" key="1">
    <citation type="submission" date="2016-11" db="EMBL/GenBank/DDBJ databases">
        <authorList>
            <person name="Varghese N."/>
            <person name="Submissions S."/>
        </authorList>
    </citation>
    <scope>NUCLEOTIDE SEQUENCE</scope>
    <source>
        <strain evidence="3">DSM 4029</strain>
    </source>
</reference>
<evidence type="ECO:0000256" key="1">
    <source>
        <dbReference type="SAM" id="SignalP"/>
    </source>
</evidence>
<proteinExistence type="predicted"/>